<protein>
    <submittedName>
        <fullName evidence="3">Uncharacterized protein</fullName>
    </submittedName>
</protein>
<feature type="transmembrane region" description="Helical" evidence="2">
    <location>
        <begin position="21"/>
        <end position="40"/>
    </location>
</feature>
<evidence type="ECO:0000313" key="3">
    <source>
        <dbReference type="EMBL" id="EDY17175.1"/>
    </source>
</evidence>
<evidence type="ECO:0000313" key="4">
    <source>
        <dbReference type="Proteomes" id="UP000005824"/>
    </source>
</evidence>
<gene>
    <name evidence="3" type="ORF">CfE428DRAFT_5357</name>
</gene>
<feature type="region of interest" description="Disordered" evidence="1">
    <location>
        <begin position="72"/>
        <end position="98"/>
    </location>
</feature>
<dbReference type="InParanoid" id="B4D8W7"/>
<evidence type="ECO:0000256" key="2">
    <source>
        <dbReference type="SAM" id="Phobius"/>
    </source>
</evidence>
<dbReference type="STRING" id="497964.CfE428DRAFT_5357"/>
<keyword evidence="4" id="KW-1185">Reference proteome</keyword>
<dbReference type="EMBL" id="ABVL01000023">
    <property type="protein sequence ID" value="EDY17175.1"/>
    <property type="molecule type" value="Genomic_DNA"/>
</dbReference>
<accession>B4D8W7</accession>
<organism evidence="3 4">
    <name type="scientific">Chthoniobacter flavus Ellin428</name>
    <dbReference type="NCBI Taxonomy" id="497964"/>
    <lineage>
        <taxon>Bacteria</taxon>
        <taxon>Pseudomonadati</taxon>
        <taxon>Verrucomicrobiota</taxon>
        <taxon>Spartobacteria</taxon>
        <taxon>Chthoniobacterales</taxon>
        <taxon>Chthoniobacteraceae</taxon>
        <taxon>Chthoniobacter</taxon>
    </lineage>
</organism>
<feature type="transmembrane region" description="Helical" evidence="2">
    <location>
        <begin position="46"/>
        <end position="66"/>
    </location>
</feature>
<dbReference type="AlphaFoldDB" id="B4D8W7"/>
<keyword evidence="2" id="KW-1133">Transmembrane helix</keyword>
<evidence type="ECO:0000256" key="1">
    <source>
        <dbReference type="SAM" id="MobiDB-lite"/>
    </source>
</evidence>
<comment type="caution">
    <text evidence="3">The sequence shown here is derived from an EMBL/GenBank/DDBJ whole genome shotgun (WGS) entry which is preliminary data.</text>
</comment>
<keyword evidence="2" id="KW-0812">Transmembrane</keyword>
<name>B4D8W7_9BACT</name>
<proteinExistence type="predicted"/>
<keyword evidence="2" id="KW-0472">Membrane</keyword>
<sequence>MMDLSAADEKFVDAHAKAAKTAFICMCILGGIALVVAWLGRKLPHISRGVAAIILVLSLAELVLMGRTANLGGNIRHPEIRPAQPETAAPSATKEEAK</sequence>
<reference evidence="3 4" key="1">
    <citation type="journal article" date="2011" name="J. Bacteriol.">
        <title>Genome sequence of Chthoniobacter flavus Ellin428, an aerobic heterotrophic soil bacterium.</title>
        <authorList>
            <person name="Kant R."/>
            <person name="van Passel M.W."/>
            <person name="Palva A."/>
            <person name="Lucas S."/>
            <person name="Lapidus A."/>
            <person name="Glavina Del Rio T."/>
            <person name="Dalin E."/>
            <person name="Tice H."/>
            <person name="Bruce D."/>
            <person name="Goodwin L."/>
            <person name="Pitluck S."/>
            <person name="Larimer F.W."/>
            <person name="Land M.L."/>
            <person name="Hauser L."/>
            <person name="Sangwan P."/>
            <person name="de Vos W.M."/>
            <person name="Janssen P.H."/>
            <person name="Smidt H."/>
        </authorList>
    </citation>
    <scope>NUCLEOTIDE SEQUENCE [LARGE SCALE GENOMIC DNA]</scope>
    <source>
        <strain evidence="3 4">Ellin428</strain>
    </source>
</reference>
<dbReference type="Proteomes" id="UP000005824">
    <property type="component" value="Unassembled WGS sequence"/>
</dbReference>